<comment type="similarity">
    <text evidence="4">Belongs to the PEP-utilizing enzyme family.</text>
</comment>
<gene>
    <name evidence="16" type="ORF">MBRA_50110</name>
</gene>
<sequence>MNGPTIFGFEDLADLDESVCRNLVGGKALNLGVMAAYGLPVPPGFCVSAQAYATFLEANAMDELIRDALDTIDFGDAGLVEDATATIRELVRSAKVPAEVAADIEKAYSALGEEVLVAVRSSGTAEDMADASFAGCTTRISTSRERPSCLNRLGGAGRRCGQRGQRHTVTRMGSISAGRVSPWWCKQWSTRMCPGSCLPPIPSTPRLTRS</sequence>
<evidence type="ECO:0000256" key="5">
    <source>
        <dbReference type="ARBA" id="ARBA00011996"/>
    </source>
</evidence>
<accession>A0ABM7KUA5</accession>
<reference evidence="16 17" key="1">
    <citation type="journal article" date="2019" name="Emerg. Microbes Infect.">
        <title>Comprehensive subspecies identification of 175 nontuberculous mycobacteria species based on 7547 genomic profiles.</title>
        <authorList>
            <person name="Matsumoto Y."/>
            <person name="Kinjo T."/>
            <person name="Motooka D."/>
            <person name="Nabeya D."/>
            <person name="Jung N."/>
            <person name="Uechi K."/>
            <person name="Horii T."/>
            <person name="Iida T."/>
            <person name="Fujita J."/>
            <person name="Nakamura S."/>
        </authorList>
    </citation>
    <scope>NUCLEOTIDE SEQUENCE [LARGE SCALE GENOMIC DNA]</scope>
    <source>
        <strain evidence="16 17">JCM 12687</strain>
        <plasmid evidence="16">pJCM12687</plasmid>
    </source>
</reference>
<evidence type="ECO:0000256" key="3">
    <source>
        <dbReference type="ARBA" id="ARBA00004742"/>
    </source>
</evidence>
<evidence type="ECO:0000256" key="13">
    <source>
        <dbReference type="ARBA" id="ARBA00033470"/>
    </source>
</evidence>
<keyword evidence="17" id="KW-1185">Reference proteome</keyword>
<dbReference type="PANTHER" id="PTHR43030:SF1">
    <property type="entry name" value="PHOSPHOENOLPYRUVATE SYNTHASE"/>
    <property type="match status" value="1"/>
</dbReference>
<proteinExistence type="inferred from homology"/>
<dbReference type="SUPFAM" id="SSF56059">
    <property type="entry name" value="Glutathione synthetase ATP-binding domain-like"/>
    <property type="match status" value="1"/>
</dbReference>
<evidence type="ECO:0000259" key="15">
    <source>
        <dbReference type="Pfam" id="PF01326"/>
    </source>
</evidence>
<dbReference type="InterPro" id="IPR002192">
    <property type="entry name" value="PPDK_AMP/ATP-bd"/>
</dbReference>
<comment type="pathway">
    <text evidence="3">Carbohydrate biosynthesis; gluconeogenesis.</text>
</comment>
<dbReference type="Gene3D" id="3.30.1490.20">
    <property type="entry name" value="ATP-grasp fold, A domain"/>
    <property type="match status" value="1"/>
</dbReference>
<evidence type="ECO:0000256" key="7">
    <source>
        <dbReference type="ARBA" id="ARBA00022679"/>
    </source>
</evidence>
<evidence type="ECO:0000256" key="1">
    <source>
        <dbReference type="ARBA" id="ARBA00001946"/>
    </source>
</evidence>
<evidence type="ECO:0000256" key="12">
    <source>
        <dbReference type="ARBA" id="ARBA00022842"/>
    </source>
</evidence>
<keyword evidence="7" id="KW-0808">Transferase</keyword>
<evidence type="ECO:0000256" key="8">
    <source>
        <dbReference type="ARBA" id="ARBA00022723"/>
    </source>
</evidence>
<geneLocation type="plasmid" evidence="16 17">
    <name>pJCM12687</name>
</geneLocation>
<keyword evidence="11" id="KW-0067">ATP-binding</keyword>
<organism evidence="16 17">
    <name type="scientific">Mycobacterium branderi</name>
    <dbReference type="NCBI Taxonomy" id="43348"/>
    <lineage>
        <taxon>Bacteria</taxon>
        <taxon>Bacillati</taxon>
        <taxon>Actinomycetota</taxon>
        <taxon>Actinomycetes</taxon>
        <taxon>Mycobacteriales</taxon>
        <taxon>Mycobacteriaceae</taxon>
        <taxon>Mycobacterium</taxon>
    </lineage>
</organism>
<comment type="function">
    <text evidence="2">Catalyzes the phosphorylation of pyruvate to phosphoenolpyruvate.</text>
</comment>
<evidence type="ECO:0000256" key="11">
    <source>
        <dbReference type="ARBA" id="ARBA00022840"/>
    </source>
</evidence>
<evidence type="ECO:0000256" key="10">
    <source>
        <dbReference type="ARBA" id="ARBA00022777"/>
    </source>
</evidence>
<feature type="domain" description="Pyruvate phosphate dikinase AMP/ATP-binding" evidence="15">
    <location>
        <begin position="22"/>
        <end position="136"/>
    </location>
</feature>
<keyword evidence="16" id="KW-0614">Plasmid</keyword>
<keyword evidence="9" id="KW-0547">Nucleotide-binding</keyword>
<comment type="catalytic activity">
    <reaction evidence="14">
        <text>pyruvate + ATP + H2O = phosphoenolpyruvate + AMP + phosphate + 2 H(+)</text>
        <dbReference type="Rhea" id="RHEA:11364"/>
        <dbReference type="ChEBI" id="CHEBI:15361"/>
        <dbReference type="ChEBI" id="CHEBI:15377"/>
        <dbReference type="ChEBI" id="CHEBI:15378"/>
        <dbReference type="ChEBI" id="CHEBI:30616"/>
        <dbReference type="ChEBI" id="CHEBI:43474"/>
        <dbReference type="ChEBI" id="CHEBI:58702"/>
        <dbReference type="ChEBI" id="CHEBI:456215"/>
        <dbReference type="EC" id="2.7.9.2"/>
    </reaction>
</comment>
<dbReference type="InterPro" id="IPR013815">
    <property type="entry name" value="ATP_grasp_subdomain_1"/>
</dbReference>
<evidence type="ECO:0000256" key="9">
    <source>
        <dbReference type="ARBA" id="ARBA00022741"/>
    </source>
</evidence>
<protein>
    <recommendedName>
        <fullName evidence="6">Phosphoenolpyruvate synthase</fullName>
        <ecNumber evidence="5">2.7.9.2</ecNumber>
    </recommendedName>
    <alternativeName>
        <fullName evidence="13">Pyruvate, water dikinase</fullName>
    </alternativeName>
</protein>
<name>A0ABM7KUA5_9MYCO</name>
<evidence type="ECO:0000256" key="6">
    <source>
        <dbReference type="ARBA" id="ARBA00021623"/>
    </source>
</evidence>
<evidence type="ECO:0000313" key="16">
    <source>
        <dbReference type="EMBL" id="BBZ14816.1"/>
    </source>
</evidence>
<dbReference type="PANTHER" id="PTHR43030">
    <property type="entry name" value="PHOSPHOENOLPYRUVATE SYNTHASE"/>
    <property type="match status" value="1"/>
</dbReference>
<keyword evidence="12" id="KW-0460">Magnesium</keyword>
<comment type="cofactor">
    <cofactor evidence="1">
        <name>Mg(2+)</name>
        <dbReference type="ChEBI" id="CHEBI:18420"/>
    </cofactor>
</comment>
<evidence type="ECO:0000313" key="17">
    <source>
        <dbReference type="Proteomes" id="UP000467379"/>
    </source>
</evidence>
<dbReference type="Pfam" id="PF01326">
    <property type="entry name" value="PPDK_N"/>
    <property type="match status" value="1"/>
</dbReference>
<dbReference type="Proteomes" id="UP000467379">
    <property type="component" value="Plasmid pJCM12687"/>
</dbReference>
<evidence type="ECO:0000256" key="4">
    <source>
        <dbReference type="ARBA" id="ARBA00007837"/>
    </source>
</evidence>
<evidence type="ECO:0000256" key="2">
    <source>
        <dbReference type="ARBA" id="ARBA00002988"/>
    </source>
</evidence>
<keyword evidence="10" id="KW-0418">Kinase</keyword>
<dbReference type="InterPro" id="IPR006319">
    <property type="entry name" value="PEP_synth"/>
</dbReference>
<evidence type="ECO:0000256" key="14">
    <source>
        <dbReference type="ARBA" id="ARBA00047700"/>
    </source>
</evidence>
<keyword evidence="8" id="KW-0479">Metal-binding</keyword>
<dbReference type="EC" id="2.7.9.2" evidence="5"/>
<dbReference type="EMBL" id="AP022607">
    <property type="protein sequence ID" value="BBZ14816.1"/>
    <property type="molecule type" value="Genomic_DNA"/>
</dbReference>